<accession>A0ABU6QEA7</accession>
<feature type="compositionally biased region" description="Basic residues" evidence="1">
    <location>
        <begin position="125"/>
        <end position="138"/>
    </location>
</feature>
<protein>
    <submittedName>
        <fullName evidence="2">Uncharacterized protein</fullName>
    </submittedName>
</protein>
<sequence>MGSGVVYYEYEAHEEYNDIDVKATAELGTIKIRGYHFKDEKFTRSVHSGRFVPDRPYEFPIAMLGRGGTFGEFKPTPSAQTYPPYRRHIFRVPKRSTSTPNYSPLSRSWMGEGDVGMEDNEERRIMRRRRSQNPRRTPKRIDEPNIDGLGGKNPKEDREKSKEESELNSMGASTESEFLRLLTSGQQLVYSSFGSFPYITSQNLD</sequence>
<feature type="compositionally biased region" description="Basic and acidic residues" evidence="1">
    <location>
        <begin position="153"/>
        <end position="165"/>
    </location>
</feature>
<feature type="compositionally biased region" description="Polar residues" evidence="1">
    <location>
        <begin position="95"/>
        <end position="106"/>
    </location>
</feature>
<name>A0ABU6QEA7_9FABA</name>
<feature type="region of interest" description="Disordered" evidence="1">
    <location>
        <begin position="92"/>
        <end position="174"/>
    </location>
</feature>
<organism evidence="2 3">
    <name type="scientific">Stylosanthes scabra</name>
    <dbReference type="NCBI Taxonomy" id="79078"/>
    <lineage>
        <taxon>Eukaryota</taxon>
        <taxon>Viridiplantae</taxon>
        <taxon>Streptophyta</taxon>
        <taxon>Embryophyta</taxon>
        <taxon>Tracheophyta</taxon>
        <taxon>Spermatophyta</taxon>
        <taxon>Magnoliopsida</taxon>
        <taxon>eudicotyledons</taxon>
        <taxon>Gunneridae</taxon>
        <taxon>Pentapetalae</taxon>
        <taxon>rosids</taxon>
        <taxon>fabids</taxon>
        <taxon>Fabales</taxon>
        <taxon>Fabaceae</taxon>
        <taxon>Papilionoideae</taxon>
        <taxon>50 kb inversion clade</taxon>
        <taxon>dalbergioids sensu lato</taxon>
        <taxon>Dalbergieae</taxon>
        <taxon>Pterocarpus clade</taxon>
        <taxon>Stylosanthes</taxon>
    </lineage>
</organism>
<comment type="caution">
    <text evidence="2">The sequence shown here is derived from an EMBL/GenBank/DDBJ whole genome shotgun (WGS) entry which is preliminary data.</text>
</comment>
<reference evidence="2 3" key="1">
    <citation type="journal article" date="2023" name="Plants (Basel)">
        <title>Bridging the Gap: Combining Genomics and Transcriptomics Approaches to Understand Stylosanthes scabra, an Orphan Legume from the Brazilian Caatinga.</title>
        <authorList>
            <person name="Ferreira-Neto J.R.C."/>
            <person name="da Silva M.D."/>
            <person name="Binneck E."/>
            <person name="de Melo N.F."/>
            <person name="da Silva R.H."/>
            <person name="de Melo A.L.T.M."/>
            <person name="Pandolfi V."/>
            <person name="Bustamante F.O."/>
            <person name="Brasileiro-Vidal A.C."/>
            <person name="Benko-Iseppon A.M."/>
        </authorList>
    </citation>
    <scope>NUCLEOTIDE SEQUENCE [LARGE SCALE GENOMIC DNA]</scope>
    <source>
        <tissue evidence="2">Leaves</tissue>
    </source>
</reference>
<gene>
    <name evidence="2" type="ORF">PIB30_034986</name>
</gene>
<dbReference type="Proteomes" id="UP001341840">
    <property type="component" value="Unassembled WGS sequence"/>
</dbReference>
<dbReference type="EMBL" id="JASCZI010000165">
    <property type="protein sequence ID" value="MED6109579.1"/>
    <property type="molecule type" value="Genomic_DNA"/>
</dbReference>
<proteinExistence type="predicted"/>
<evidence type="ECO:0000313" key="3">
    <source>
        <dbReference type="Proteomes" id="UP001341840"/>
    </source>
</evidence>
<evidence type="ECO:0000313" key="2">
    <source>
        <dbReference type="EMBL" id="MED6109579.1"/>
    </source>
</evidence>
<evidence type="ECO:0000256" key="1">
    <source>
        <dbReference type="SAM" id="MobiDB-lite"/>
    </source>
</evidence>
<keyword evidence="3" id="KW-1185">Reference proteome</keyword>